<dbReference type="AlphaFoldDB" id="A0A6L2NBF1"/>
<comment type="caution">
    <text evidence="1">The sequence shown here is derived from an EMBL/GenBank/DDBJ whole genome shotgun (WGS) entry which is preliminary data.</text>
</comment>
<dbReference type="EMBL" id="BKCJ010008697">
    <property type="protein sequence ID" value="GEU83511.1"/>
    <property type="molecule type" value="Genomic_DNA"/>
</dbReference>
<name>A0A6L2NBF1_TANCI</name>
<dbReference type="SUPFAM" id="SSF51161">
    <property type="entry name" value="Trimeric LpxA-like enzymes"/>
    <property type="match status" value="1"/>
</dbReference>
<dbReference type="InterPro" id="IPR020835">
    <property type="entry name" value="Catalase_sf"/>
</dbReference>
<accession>A0A6L2NBF1</accession>
<dbReference type="SUPFAM" id="SSF56634">
    <property type="entry name" value="Heme-dependent catalase-like"/>
    <property type="match status" value="1"/>
</dbReference>
<evidence type="ECO:0000313" key="1">
    <source>
        <dbReference type="EMBL" id="GEU83511.1"/>
    </source>
</evidence>
<dbReference type="PANTHER" id="PTHR42841">
    <property type="entry name" value="AMINE OXIDASE"/>
    <property type="match status" value="1"/>
</dbReference>
<protein>
    <submittedName>
        <fullName evidence="1">AMP-dependent synthetase/ligase</fullName>
    </submittedName>
</protein>
<keyword evidence="1" id="KW-0436">Ligase</keyword>
<dbReference type="GO" id="GO:0020037">
    <property type="term" value="F:heme binding"/>
    <property type="evidence" value="ECO:0007669"/>
    <property type="project" value="InterPro"/>
</dbReference>
<dbReference type="Gene3D" id="2.40.180.10">
    <property type="entry name" value="Catalase core domain"/>
    <property type="match status" value="1"/>
</dbReference>
<dbReference type="GO" id="GO:0016874">
    <property type="term" value="F:ligase activity"/>
    <property type="evidence" value="ECO:0007669"/>
    <property type="project" value="UniProtKB-KW"/>
</dbReference>
<organism evidence="1">
    <name type="scientific">Tanacetum cinerariifolium</name>
    <name type="common">Dalmatian daisy</name>
    <name type="synonym">Chrysanthemum cinerariifolium</name>
    <dbReference type="NCBI Taxonomy" id="118510"/>
    <lineage>
        <taxon>Eukaryota</taxon>
        <taxon>Viridiplantae</taxon>
        <taxon>Streptophyta</taxon>
        <taxon>Embryophyta</taxon>
        <taxon>Tracheophyta</taxon>
        <taxon>Spermatophyta</taxon>
        <taxon>Magnoliopsida</taxon>
        <taxon>eudicotyledons</taxon>
        <taxon>Gunneridae</taxon>
        <taxon>Pentapetalae</taxon>
        <taxon>asterids</taxon>
        <taxon>campanulids</taxon>
        <taxon>Asterales</taxon>
        <taxon>Asteraceae</taxon>
        <taxon>Asteroideae</taxon>
        <taxon>Anthemideae</taxon>
        <taxon>Anthemidinae</taxon>
        <taxon>Tanacetum</taxon>
    </lineage>
</organism>
<sequence length="213" mass="23608">MNMISVLFVISRTSSNRCIDSGFHVCFILNHFILSLNHLIIISKIEDQCVHLGDFSRIIVGFYWINGLKSGKVEVHDNAVVGSQSILLPGFVVENDVILSVLLVAPIHSVIKRGGVWMGSATPVNLAANTLKVKLRYSHRIGVNGKGVLNIYDDIKGFPNHKIFHLGTRYLVIVRHSNGLRSYDDARLDAHAQKTSGQDHMPVALKDEMEATV</sequence>
<gene>
    <name evidence="1" type="ORF">Tci_055489</name>
</gene>
<reference evidence="1" key="1">
    <citation type="journal article" date="2019" name="Sci. Rep.">
        <title>Draft genome of Tanacetum cinerariifolium, the natural source of mosquito coil.</title>
        <authorList>
            <person name="Yamashiro T."/>
            <person name="Shiraishi A."/>
            <person name="Satake H."/>
            <person name="Nakayama K."/>
        </authorList>
    </citation>
    <scope>NUCLEOTIDE SEQUENCE</scope>
</reference>
<proteinExistence type="predicted"/>
<dbReference type="InterPro" id="IPR011004">
    <property type="entry name" value="Trimer_LpxA-like_sf"/>
</dbReference>